<comment type="subcellular location">
    <subcellularLocation>
        <location evidence="6">Cytoplasm</location>
    </subcellularLocation>
    <subcellularLocation>
        <location evidence="6">Cell membrane</location>
        <topology evidence="6">Peripheral membrane protein</topology>
    </subcellularLocation>
</comment>
<feature type="domain" description="Era-type G" evidence="10">
    <location>
        <begin position="27"/>
        <end position="204"/>
    </location>
</feature>
<dbReference type="InterPro" id="IPR009019">
    <property type="entry name" value="KH_sf_prok-type"/>
</dbReference>
<dbReference type="InterPro" id="IPR030388">
    <property type="entry name" value="G_ERA_dom"/>
</dbReference>
<dbReference type="NCBIfam" id="TIGR00231">
    <property type="entry name" value="small_GTP"/>
    <property type="match status" value="1"/>
</dbReference>
<dbReference type="InterPro" id="IPR027417">
    <property type="entry name" value="P-loop_NTPase"/>
</dbReference>
<dbReference type="GO" id="GO:0043024">
    <property type="term" value="F:ribosomal small subunit binding"/>
    <property type="evidence" value="ECO:0007669"/>
    <property type="project" value="TreeGrafter"/>
</dbReference>
<dbReference type="InterPro" id="IPR015946">
    <property type="entry name" value="KH_dom-like_a/b"/>
</dbReference>
<reference evidence="12" key="1">
    <citation type="submission" date="2017-06" db="EMBL/GenBank/DDBJ databases">
        <authorList>
            <person name="Varghese N."/>
            <person name="Submissions S."/>
        </authorList>
    </citation>
    <scope>NUCLEOTIDE SEQUENCE [LARGE SCALE GENOMIC DNA]</scope>
    <source>
        <strain evidence="12">JAD2</strain>
    </source>
</reference>
<dbReference type="GO" id="GO:0000028">
    <property type="term" value="P:ribosomal small subunit assembly"/>
    <property type="evidence" value="ECO:0007669"/>
    <property type="project" value="TreeGrafter"/>
</dbReference>
<keyword evidence="5 6" id="KW-0342">GTP-binding</keyword>
<dbReference type="NCBIfam" id="TIGR00436">
    <property type="entry name" value="era"/>
    <property type="match status" value="1"/>
</dbReference>
<feature type="binding site" evidence="6">
    <location>
        <begin position="35"/>
        <end position="42"/>
    </location>
    <ligand>
        <name>GTP</name>
        <dbReference type="ChEBI" id="CHEBI:37565"/>
    </ligand>
</feature>
<dbReference type="Gene3D" id="3.40.50.300">
    <property type="entry name" value="P-loop containing nucleotide triphosphate hydrolases"/>
    <property type="match status" value="1"/>
</dbReference>
<evidence type="ECO:0000256" key="2">
    <source>
        <dbReference type="ARBA" id="ARBA00020484"/>
    </source>
</evidence>
<evidence type="ECO:0000256" key="5">
    <source>
        <dbReference type="ARBA" id="ARBA00023134"/>
    </source>
</evidence>
<dbReference type="Pfam" id="PF01926">
    <property type="entry name" value="MMR_HSR1"/>
    <property type="match status" value="1"/>
</dbReference>
<dbReference type="PROSITE" id="PS51713">
    <property type="entry name" value="G_ERA"/>
    <property type="match status" value="1"/>
</dbReference>
<dbReference type="GO" id="GO:0005525">
    <property type="term" value="F:GTP binding"/>
    <property type="evidence" value="ECO:0007669"/>
    <property type="project" value="UniProtKB-UniRule"/>
</dbReference>
<dbReference type="PANTHER" id="PTHR42698:SF1">
    <property type="entry name" value="GTPASE ERA, MITOCHONDRIAL"/>
    <property type="match status" value="1"/>
</dbReference>
<dbReference type="NCBIfam" id="NF000908">
    <property type="entry name" value="PRK00089.1"/>
    <property type="match status" value="1"/>
</dbReference>
<dbReference type="CDD" id="cd22534">
    <property type="entry name" value="KH-II_Era"/>
    <property type="match status" value="1"/>
</dbReference>
<dbReference type="GO" id="GO:0005829">
    <property type="term" value="C:cytosol"/>
    <property type="evidence" value="ECO:0007669"/>
    <property type="project" value="TreeGrafter"/>
</dbReference>
<dbReference type="InParanoid" id="A0A212RDC7"/>
<keyword evidence="6" id="KW-0963">Cytoplasm</keyword>
<name>A0A212RDC7_9CHLR</name>
<comment type="function">
    <text evidence="6">An essential GTPase that binds both GDP and GTP, with rapid nucleotide exchange. Plays a role in 16S rRNA processing and 30S ribosomal subunit biogenesis and possibly also in cell cycle regulation and energy metabolism.</text>
</comment>
<dbReference type="InterPro" id="IPR006073">
    <property type="entry name" value="GTP-bd"/>
</dbReference>
<feature type="region of interest" description="G4" evidence="7">
    <location>
        <begin position="146"/>
        <end position="149"/>
    </location>
</feature>
<comment type="similarity">
    <text evidence="1 6 7 8">Belongs to the TRAFAC class TrmE-Era-EngA-EngB-Septin-like GTPase superfamily. Era GTPase family.</text>
</comment>
<dbReference type="InterPro" id="IPR005225">
    <property type="entry name" value="Small_GTP-bd"/>
</dbReference>
<dbReference type="GO" id="GO:0070181">
    <property type="term" value="F:small ribosomal subunit rRNA binding"/>
    <property type="evidence" value="ECO:0007669"/>
    <property type="project" value="UniProtKB-UniRule"/>
</dbReference>
<keyword evidence="6" id="KW-0690">Ribosome biogenesis</keyword>
<feature type="domain" description="KH type-2" evidence="9">
    <location>
        <begin position="235"/>
        <end position="312"/>
    </location>
</feature>
<evidence type="ECO:0000256" key="8">
    <source>
        <dbReference type="RuleBase" id="RU003761"/>
    </source>
</evidence>
<dbReference type="Proteomes" id="UP000197025">
    <property type="component" value="Unassembled WGS sequence"/>
</dbReference>
<dbReference type="FunCoup" id="A0A212RDC7">
    <property type="interactions" value="431"/>
</dbReference>
<dbReference type="RefSeq" id="WP_234977041.1">
    <property type="nucleotide sequence ID" value="NZ_FYEK01000044.1"/>
</dbReference>
<keyword evidence="6" id="KW-0699">rRNA-binding</keyword>
<dbReference type="SUPFAM" id="SSF52540">
    <property type="entry name" value="P-loop containing nucleoside triphosphate hydrolases"/>
    <property type="match status" value="1"/>
</dbReference>
<gene>
    <name evidence="6" type="primary">era</name>
    <name evidence="11" type="ORF">SAMN02746019_00012010</name>
</gene>
<dbReference type="GO" id="GO:0005886">
    <property type="term" value="C:plasma membrane"/>
    <property type="evidence" value="ECO:0007669"/>
    <property type="project" value="UniProtKB-SubCell"/>
</dbReference>
<evidence type="ECO:0000313" key="11">
    <source>
        <dbReference type="EMBL" id="SNB70315.1"/>
    </source>
</evidence>
<keyword evidence="3 6" id="KW-0547">Nucleotide-binding</keyword>
<evidence type="ECO:0000256" key="1">
    <source>
        <dbReference type="ARBA" id="ARBA00007921"/>
    </source>
</evidence>
<feature type="region of interest" description="G3" evidence="7">
    <location>
        <begin position="82"/>
        <end position="85"/>
    </location>
</feature>
<dbReference type="CDD" id="cd04163">
    <property type="entry name" value="Era"/>
    <property type="match status" value="1"/>
</dbReference>
<feature type="region of interest" description="G5" evidence="7">
    <location>
        <begin position="183"/>
        <end position="185"/>
    </location>
</feature>
<evidence type="ECO:0000256" key="6">
    <source>
        <dbReference type="HAMAP-Rule" id="MF_00367"/>
    </source>
</evidence>
<organism evidence="11 12">
    <name type="scientific">Thermoflexus hugenholtzii JAD2</name>
    <dbReference type="NCBI Taxonomy" id="877466"/>
    <lineage>
        <taxon>Bacteria</taxon>
        <taxon>Bacillati</taxon>
        <taxon>Chloroflexota</taxon>
        <taxon>Thermoflexia</taxon>
        <taxon>Thermoflexales</taxon>
        <taxon>Thermoflexaceae</taxon>
        <taxon>Thermoflexus</taxon>
    </lineage>
</organism>
<dbReference type="PROSITE" id="PS50823">
    <property type="entry name" value="KH_TYPE_2"/>
    <property type="match status" value="1"/>
</dbReference>
<sequence>MNTHPASEPEPSIPGIPEYEEVPPGHKAGFVAIIGKPNVGKSTLLNAYLGTKIAIVSPKPQTTRHRILGVLTRPDAQVIFMDTPGIHQPFHKLGEYMVEVARRAIPDADVVVFLVDASQWPDEEDRMIAELLKEQAADKPVILALNKIDLLKSDREAHLAAYRALAPTPPDAEPPFPWEEVQISAIRGDNLDQLLERIIAHLPEGPRYYDPEMLTDQPMQMIVAELIREKALLLLREEVPHGIAVEITDWVDRNPNLTYIAATIYVEKETHKPIVIGENGQMLKRIGAAARQEIEALLGHAVYLELWVKVRKNWRRDPEQLRRLGYALPRERKGRR</sequence>
<feature type="region of interest" description="G1" evidence="7">
    <location>
        <begin position="35"/>
        <end position="42"/>
    </location>
</feature>
<evidence type="ECO:0000259" key="9">
    <source>
        <dbReference type="PROSITE" id="PS50823"/>
    </source>
</evidence>
<feature type="region of interest" description="G2" evidence="7">
    <location>
        <begin position="61"/>
        <end position="65"/>
    </location>
</feature>
<dbReference type="PANTHER" id="PTHR42698">
    <property type="entry name" value="GTPASE ERA"/>
    <property type="match status" value="1"/>
</dbReference>
<dbReference type="Gene3D" id="3.30.300.20">
    <property type="match status" value="1"/>
</dbReference>
<evidence type="ECO:0000256" key="7">
    <source>
        <dbReference type="PROSITE-ProRule" id="PRU01050"/>
    </source>
</evidence>
<evidence type="ECO:0000313" key="12">
    <source>
        <dbReference type="Proteomes" id="UP000197025"/>
    </source>
</evidence>
<feature type="binding site" evidence="6">
    <location>
        <begin position="146"/>
        <end position="149"/>
    </location>
    <ligand>
        <name>GTP</name>
        <dbReference type="ChEBI" id="CHEBI:37565"/>
    </ligand>
</feature>
<dbReference type="GO" id="GO:0003924">
    <property type="term" value="F:GTPase activity"/>
    <property type="evidence" value="ECO:0007669"/>
    <property type="project" value="UniProtKB-UniRule"/>
</dbReference>
<dbReference type="AlphaFoldDB" id="A0A212RDC7"/>
<comment type="subunit">
    <text evidence="6">Monomer.</text>
</comment>
<dbReference type="FunFam" id="3.30.300.20:FF:000003">
    <property type="entry name" value="GTPase Era"/>
    <property type="match status" value="1"/>
</dbReference>
<evidence type="ECO:0000256" key="3">
    <source>
        <dbReference type="ARBA" id="ARBA00022741"/>
    </source>
</evidence>
<keyword evidence="6" id="KW-0472">Membrane</keyword>
<feature type="binding site" evidence="6">
    <location>
        <begin position="82"/>
        <end position="86"/>
    </location>
    <ligand>
        <name>GTP</name>
        <dbReference type="ChEBI" id="CHEBI:37565"/>
    </ligand>
</feature>
<evidence type="ECO:0000256" key="4">
    <source>
        <dbReference type="ARBA" id="ARBA00022884"/>
    </source>
</evidence>
<accession>A0A212RDC7</accession>
<dbReference type="SUPFAM" id="SSF54814">
    <property type="entry name" value="Prokaryotic type KH domain (KH-domain type II)"/>
    <property type="match status" value="1"/>
</dbReference>
<dbReference type="InterPro" id="IPR004044">
    <property type="entry name" value="KH_dom_type_2"/>
</dbReference>
<evidence type="ECO:0000259" key="10">
    <source>
        <dbReference type="PROSITE" id="PS51713"/>
    </source>
</evidence>
<proteinExistence type="inferred from homology"/>
<dbReference type="EMBL" id="FYEK01000044">
    <property type="protein sequence ID" value="SNB70315.1"/>
    <property type="molecule type" value="Genomic_DNA"/>
</dbReference>
<dbReference type="InterPro" id="IPR005662">
    <property type="entry name" value="GTPase_Era-like"/>
</dbReference>
<keyword evidence="4 6" id="KW-0694">RNA-binding</keyword>
<dbReference type="Pfam" id="PF07650">
    <property type="entry name" value="KH_2"/>
    <property type="match status" value="1"/>
</dbReference>
<keyword evidence="12" id="KW-1185">Reference proteome</keyword>
<protein>
    <recommendedName>
        <fullName evidence="2 6">GTPase Era</fullName>
    </recommendedName>
</protein>
<keyword evidence="6" id="KW-1003">Cell membrane</keyword>
<dbReference type="HAMAP" id="MF_00367">
    <property type="entry name" value="GTPase_Era"/>
    <property type="match status" value="1"/>
</dbReference>